<name>A0A4Y2NR52_ARAVE</name>
<accession>A0A4Y2NR52</accession>
<keyword evidence="3" id="KW-1185">Reference proteome</keyword>
<feature type="compositionally biased region" description="Polar residues" evidence="1">
    <location>
        <begin position="57"/>
        <end position="68"/>
    </location>
</feature>
<feature type="region of interest" description="Disordered" evidence="1">
    <location>
        <begin position="55"/>
        <end position="76"/>
    </location>
</feature>
<dbReference type="EMBL" id="BGPR01129071">
    <property type="protein sequence ID" value="GBN41192.1"/>
    <property type="molecule type" value="Genomic_DNA"/>
</dbReference>
<reference evidence="2 3" key="1">
    <citation type="journal article" date="2019" name="Sci. Rep.">
        <title>Orb-weaving spider Araneus ventricosus genome elucidates the spidroin gene catalogue.</title>
        <authorList>
            <person name="Kono N."/>
            <person name="Nakamura H."/>
            <person name="Ohtoshi R."/>
            <person name="Moran D.A.P."/>
            <person name="Shinohara A."/>
            <person name="Yoshida Y."/>
            <person name="Fujiwara M."/>
            <person name="Mori M."/>
            <person name="Tomita M."/>
            <person name="Arakawa K."/>
        </authorList>
    </citation>
    <scope>NUCLEOTIDE SEQUENCE [LARGE SCALE GENOMIC DNA]</scope>
</reference>
<evidence type="ECO:0000313" key="3">
    <source>
        <dbReference type="Proteomes" id="UP000499080"/>
    </source>
</evidence>
<comment type="caution">
    <text evidence="2">The sequence shown here is derived from an EMBL/GenBank/DDBJ whole genome shotgun (WGS) entry which is preliminary data.</text>
</comment>
<dbReference type="AlphaFoldDB" id="A0A4Y2NR52"/>
<evidence type="ECO:0000256" key="1">
    <source>
        <dbReference type="SAM" id="MobiDB-lite"/>
    </source>
</evidence>
<dbReference type="Proteomes" id="UP000499080">
    <property type="component" value="Unassembled WGS sequence"/>
</dbReference>
<evidence type="ECO:0000313" key="2">
    <source>
        <dbReference type="EMBL" id="GBN41192.1"/>
    </source>
</evidence>
<protein>
    <submittedName>
        <fullName evidence="2">Uncharacterized protein</fullName>
    </submittedName>
</protein>
<organism evidence="2 3">
    <name type="scientific">Araneus ventricosus</name>
    <name type="common">Orbweaver spider</name>
    <name type="synonym">Epeira ventricosa</name>
    <dbReference type="NCBI Taxonomy" id="182803"/>
    <lineage>
        <taxon>Eukaryota</taxon>
        <taxon>Metazoa</taxon>
        <taxon>Ecdysozoa</taxon>
        <taxon>Arthropoda</taxon>
        <taxon>Chelicerata</taxon>
        <taxon>Arachnida</taxon>
        <taxon>Araneae</taxon>
        <taxon>Araneomorphae</taxon>
        <taxon>Entelegynae</taxon>
        <taxon>Araneoidea</taxon>
        <taxon>Araneidae</taxon>
        <taxon>Araneus</taxon>
    </lineage>
</organism>
<sequence length="127" mass="14148">MVPNSKLQRLFGTVLVIFIRHQKRGTAYPKSPSTNFHALLTRGCLTHYNEFGRQANVPASQKSGSSMESGGLQPRDKDYTEAASTFHLRGFNAHQVHAPGCCLEELGSGLVPFRLLTEKFDRSSHFQ</sequence>
<proteinExistence type="predicted"/>
<gene>
    <name evidence="2" type="ORF">AVEN_176775_1</name>
</gene>